<accession>A0A7V4G8P8</accession>
<dbReference type="PROSITE" id="PS52029">
    <property type="entry name" value="LD_TPASE"/>
    <property type="match status" value="1"/>
</dbReference>
<dbReference type="CDD" id="cd16913">
    <property type="entry name" value="YkuD_like"/>
    <property type="match status" value="1"/>
</dbReference>
<dbReference type="InterPro" id="IPR038063">
    <property type="entry name" value="Transpep_catalytic_dom"/>
</dbReference>
<evidence type="ECO:0000256" key="2">
    <source>
        <dbReference type="ARBA" id="ARBA00005992"/>
    </source>
</evidence>
<gene>
    <name evidence="9" type="ORF">ENT08_06315</name>
</gene>
<dbReference type="SUPFAM" id="SSF141523">
    <property type="entry name" value="L,D-transpeptidase catalytic domain-like"/>
    <property type="match status" value="1"/>
</dbReference>
<dbReference type="GO" id="GO:0018104">
    <property type="term" value="P:peptidoglycan-protein cross-linking"/>
    <property type="evidence" value="ECO:0007669"/>
    <property type="project" value="TreeGrafter"/>
</dbReference>
<evidence type="ECO:0000256" key="7">
    <source>
        <dbReference type="PROSITE-ProRule" id="PRU01373"/>
    </source>
</evidence>
<keyword evidence="4 7" id="KW-0133">Cell shape</keyword>
<dbReference type="UniPathway" id="UPA00219"/>
<dbReference type="InterPro" id="IPR050979">
    <property type="entry name" value="LD-transpeptidase"/>
</dbReference>
<protein>
    <submittedName>
        <fullName evidence="9">Murein L,D-transpeptidase</fullName>
    </submittedName>
</protein>
<dbReference type="Pfam" id="PF03734">
    <property type="entry name" value="YkuD"/>
    <property type="match status" value="1"/>
</dbReference>
<dbReference type="InterPro" id="IPR005490">
    <property type="entry name" value="LD_TPept_cat_dom"/>
</dbReference>
<keyword evidence="3" id="KW-0808">Transferase</keyword>
<keyword evidence="5 7" id="KW-0573">Peptidoglycan synthesis</keyword>
<comment type="pathway">
    <text evidence="1 7">Cell wall biogenesis; peptidoglycan biosynthesis.</text>
</comment>
<evidence type="ECO:0000259" key="8">
    <source>
        <dbReference type="PROSITE" id="PS52029"/>
    </source>
</evidence>
<organism evidence="9">
    <name type="scientific">Desulfobacca acetoxidans</name>
    <dbReference type="NCBI Taxonomy" id="60893"/>
    <lineage>
        <taxon>Bacteria</taxon>
        <taxon>Pseudomonadati</taxon>
        <taxon>Thermodesulfobacteriota</taxon>
        <taxon>Desulfobaccia</taxon>
        <taxon>Desulfobaccales</taxon>
        <taxon>Desulfobaccaceae</taxon>
        <taxon>Desulfobacca</taxon>
    </lineage>
</organism>
<dbReference type="GO" id="GO:0016740">
    <property type="term" value="F:transferase activity"/>
    <property type="evidence" value="ECO:0007669"/>
    <property type="project" value="UniProtKB-KW"/>
</dbReference>
<proteinExistence type="inferred from homology"/>
<feature type="active site" description="Nucleophile" evidence="7">
    <location>
        <position position="100"/>
    </location>
</feature>
<dbReference type="GO" id="GO:0005576">
    <property type="term" value="C:extracellular region"/>
    <property type="evidence" value="ECO:0007669"/>
    <property type="project" value="TreeGrafter"/>
</dbReference>
<dbReference type="GO" id="GO:0071555">
    <property type="term" value="P:cell wall organization"/>
    <property type="evidence" value="ECO:0007669"/>
    <property type="project" value="UniProtKB-UniRule"/>
</dbReference>
<dbReference type="PANTHER" id="PTHR30582">
    <property type="entry name" value="L,D-TRANSPEPTIDASE"/>
    <property type="match status" value="1"/>
</dbReference>
<dbReference type="Gene3D" id="2.40.440.10">
    <property type="entry name" value="L,D-transpeptidase catalytic domain-like"/>
    <property type="match status" value="1"/>
</dbReference>
<evidence type="ECO:0000256" key="5">
    <source>
        <dbReference type="ARBA" id="ARBA00022984"/>
    </source>
</evidence>
<evidence type="ECO:0000256" key="6">
    <source>
        <dbReference type="ARBA" id="ARBA00023316"/>
    </source>
</evidence>
<reference evidence="9" key="1">
    <citation type="journal article" date="2020" name="mSystems">
        <title>Genome- and Community-Level Interaction Insights into Carbon Utilization and Element Cycling Functions of Hydrothermarchaeota in Hydrothermal Sediment.</title>
        <authorList>
            <person name="Zhou Z."/>
            <person name="Liu Y."/>
            <person name="Xu W."/>
            <person name="Pan J."/>
            <person name="Luo Z.H."/>
            <person name="Li M."/>
        </authorList>
    </citation>
    <scope>NUCLEOTIDE SEQUENCE [LARGE SCALE GENOMIC DNA]</scope>
    <source>
        <strain evidence="9">SpSt-548</strain>
    </source>
</reference>
<feature type="active site" description="Proton donor/acceptor" evidence="7">
    <location>
        <position position="73"/>
    </location>
</feature>
<evidence type="ECO:0000256" key="1">
    <source>
        <dbReference type="ARBA" id="ARBA00004752"/>
    </source>
</evidence>
<feature type="domain" description="L,D-TPase catalytic" evidence="8">
    <location>
        <begin position="2"/>
        <end position="124"/>
    </location>
</feature>
<comment type="caution">
    <text evidence="9">The sequence shown here is derived from an EMBL/GenBank/DDBJ whole genome shotgun (WGS) entry which is preliminary data.</text>
</comment>
<evidence type="ECO:0000313" key="9">
    <source>
        <dbReference type="EMBL" id="HGS05336.1"/>
    </source>
</evidence>
<sequence length="124" mass="14361">MKRIEVSLEEQMVRAYEDDALVYEFICVTGDDDHPTDRGTFKIFRKQHPYRSQTYDVPMDYAMFFTQDGKALHQYHGPVPLSVVRTLKKGVSEWFGSHGCVRLEEDAARKLYEWAPVGTRVTVA</sequence>
<keyword evidence="6 7" id="KW-0961">Cell wall biogenesis/degradation</keyword>
<dbReference type="PANTHER" id="PTHR30582:SF2">
    <property type="entry name" value="L,D-TRANSPEPTIDASE YCIB-RELATED"/>
    <property type="match status" value="1"/>
</dbReference>
<dbReference type="AlphaFoldDB" id="A0A7V4G8P8"/>
<dbReference type="GO" id="GO:0071972">
    <property type="term" value="F:peptidoglycan L,D-transpeptidase activity"/>
    <property type="evidence" value="ECO:0007669"/>
    <property type="project" value="TreeGrafter"/>
</dbReference>
<dbReference type="GO" id="GO:0008360">
    <property type="term" value="P:regulation of cell shape"/>
    <property type="evidence" value="ECO:0007669"/>
    <property type="project" value="UniProtKB-UniRule"/>
</dbReference>
<comment type="similarity">
    <text evidence="2">Belongs to the YkuD family.</text>
</comment>
<dbReference type="EMBL" id="DSXI01000371">
    <property type="protein sequence ID" value="HGS05336.1"/>
    <property type="molecule type" value="Genomic_DNA"/>
</dbReference>
<name>A0A7V4G8P8_9BACT</name>
<evidence type="ECO:0000256" key="3">
    <source>
        <dbReference type="ARBA" id="ARBA00022679"/>
    </source>
</evidence>
<evidence type="ECO:0000256" key="4">
    <source>
        <dbReference type="ARBA" id="ARBA00022960"/>
    </source>
</evidence>